<evidence type="ECO:0000313" key="1">
    <source>
        <dbReference type="EMBL" id="PWC06659.1"/>
    </source>
</evidence>
<sequence>MAIGRALDQRSDSDDDGANQEQMAVLLIVPCTRNWCGIPGISVVLMHSLGAGTDEYGLTLVTVRGFR</sequence>
<name>A0A2U1TCP3_9MICO</name>
<dbReference type="Proteomes" id="UP000244962">
    <property type="component" value="Unassembled WGS sequence"/>
</dbReference>
<keyword evidence="2" id="KW-1185">Reference proteome</keyword>
<reference evidence="2" key="1">
    <citation type="submission" date="2018-04" db="EMBL/GenBank/DDBJ databases">
        <authorList>
            <person name="Liu S."/>
            <person name="Wang Z."/>
            <person name="Li J."/>
        </authorList>
    </citation>
    <scope>NUCLEOTIDE SEQUENCE [LARGE SCALE GENOMIC DNA]</scope>
    <source>
        <strain evidence="2">622</strain>
    </source>
</reference>
<accession>A0A2U1TCP3</accession>
<gene>
    <name evidence="1" type="ORF">DF223_10375</name>
</gene>
<dbReference type="AlphaFoldDB" id="A0A2U1TCP3"/>
<dbReference type="EMBL" id="QEFB01000011">
    <property type="protein sequence ID" value="PWC06659.1"/>
    <property type="molecule type" value="Genomic_DNA"/>
</dbReference>
<protein>
    <submittedName>
        <fullName evidence="1">Uncharacterized protein</fullName>
    </submittedName>
</protein>
<comment type="caution">
    <text evidence="1">The sequence shown here is derived from an EMBL/GenBank/DDBJ whole genome shotgun (WGS) entry which is preliminary data.</text>
</comment>
<evidence type="ECO:0000313" key="2">
    <source>
        <dbReference type="Proteomes" id="UP000244962"/>
    </source>
</evidence>
<proteinExistence type="predicted"/>
<organism evidence="1 2">
    <name type="scientific">Mycetocola zhujimingii</name>
    <dbReference type="NCBI Taxonomy" id="2079792"/>
    <lineage>
        <taxon>Bacteria</taxon>
        <taxon>Bacillati</taxon>
        <taxon>Actinomycetota</taxon>
        <taxon>Actinomycetes</taxon>
        <taxon>Micrococcales</taxon>
        <taxon>Microbacteriaceae</taxon>
        <taxon>Mycetocola</taxon>
    </lineage>
</organism>